<evidence type="ECO:0000313" key="5">
    <source>
        <dbReference type="Proteomes" id="UP000030106"/>
    </source>
</evidence>
<dbReference type="Proteomes" id="UP000030106">
    <property type="component" value="Unassembled WGS sequence"/>
</dbReference>
<organism evidence="4 5">
    <name type="scientific">Beauveria bassiana D1-5</name>
    <dbReference type="NCBI Taxonomy" id="1245745"/>
    <lineage>
        <taxon>Eukaryota</taxon>
        <taxon>Fungi</taxon>
        <taxon>Dikarya</taxon>
        <taxon>Ascomycota</taxon>
        <taxon>Pezizomycotina</taxon>
        <taxon>Sordariomycetes</taxon>
        <taxon>Hypocreomycetidae</taxon>
        <taxon>Hypocreales</taxon>
        <taxon>Cordycipitaceae</taxon>
        <taxon>Beauveria</taxon>
    </lineage>
</organism>
<dbReference type="SUPFAM" id="SSF53335">
    <property type="entry name" value="S-adenosyl-L-methionine-dependent methyltransferases"/>
    <property type="match status" value="1"/>
</dbReference>
<sequence length="371" mass="41274">MPDIFIHSSDLLEHNRAAWDALARQQCAWSQPVDADIIAQARRGEWQIHLTPGTLPDGWLPDVQGKRILCLASAGGQQAPVLAAAGADVTVFDFSREQLNKDRFVAQRDNLTLTLHQGDMRDLSIFADESFDYIIHPISNQYVPDIRPVWGGCYRVLARGGKLLSSFFNPVVFIGDRASNYAEQGIIRPKFSLPYSDISDLTPEELAAKQARGEALVFGHSLAEQIAQLADVPAIITLLADDVLGRLREDPRPPIDQRYVEAFHAIDADPNQLLAVAMCGDEVIGTLQLTFIQGLARKGAWRGQIEAVRIARSQRGTGFGKQMFAWAIERCKERGCHLVQLTTDKTRTDAHRFYDNLGFEASHLGYKLTLQ</sequence>
<accession>A0A0A2VZ74</accession>
<keyword evidence="4" id="KW-0489">Methyltransferase</keyword>
<evidence type="ECO:0000256" key="1">
    <source>
        <dbReference type="ARBA" id="ARBA00022679"/>
    </source>
</evidence>
<dbReference type="GO" id="GO:0008757">
    <property type="term" value="F:S-adenosylmethionine-dependent methyltransferase activity"/>
    <property type="evidence" value="ECO:0007669"/>
    <property type="project" value="InterPro"/>
</dbReference>
<dbReference type="PANTHER" id="PTHR43877">
    <property type="entry name" value="AMINOALKYLPHOSPHONATE N-ACETYLTRANSFERASE-RELATED-RELATED"/>
    <property type="match status" value="1"/>
</dbReference>
<keyword evidence="2" id="KW-0012">Acyltransferase</keyword>
<evidence type="ECO:0000313" key="4">
    <source>
        <dbReference type="EMBL" id="KGQ13161.1"/>
    </source>
</evidence>
<dbReference type="InterPro" id="IPR029063">
    <property type="entry name" value="SAM-dependent_MTases_sf"/>
</dbReference>
<dbReference type="CDD" id="cd02440">
    <property type="entry name" value="AdoMet_MTases"/>
    <property type="match status" value="1"/>
</dbReference>
<evidence type="ECO:0000259" key="3">
    <source>
        <dbReference type="PROSITE" id="PS51186"/>
    </source>
</evidence>
<feature type="domain" description="N-acetyltransferase" evidence="3">
    <location>
        <begin position="234"/>
        <end position="371"/>
    </location>
</feature>
<reference evidence="4 5" key="1">
    <citation type="submission" date="2012-10" db="EMBL/GenBank/DDBJ databases">
        <title>Genome sequencing and analysis of entomopathogenic fungi Beauveria bassiana D1-5.</title>
        <authorList>
            <person name="Li Q."/>
            <person name="Wang L."/>
            <person name="Zhang Z."/>
            <person name="Wang Q."/>
            <person name="Ren J."/>
            <person name="Wang M."/>
            <person name="Xu W."/>
            <person name="Wang J."/>
            <person name="Lu Y."/>
            <person name="Du Q."/>
            <person name="Sun Z."/>
        </authorList>
    </citation>
    <scope>NUCLEOTIDE SEQUENCE [LARGE SCALE GENOMIC DNA]</scope>
    <source>
        <strain evidence="4 5">D1-5</strain>
    </source>
</reference>
<dbReference type="CDD" id="cd04301">
    <property type="entry name" value="NAT_SF"/>
    <property type="match status" value="1"/>
</dbReference>
<keyword evidence="1 4" id="KW-0808">Transferase</keyword>
<dbReference type="GO" id="GO:0032259">
    <property type="term" value="P:methylation"/>
    <property type="evidence" value="ECO:0007669"/>
    <property type="project" value="UniProtKB-KW"/>
</dbReference>
<dbReference type="Pfam" id="PF08241">
    <property type="entry name" value="Methyltransf_11"/>
    <property type="match status" value="1"/>
</dbReference>
<dbReference type="InterPro" id="IPR016181">
    <property type="entry name" value="Acyl_CoA_acyltransferase"/>
</dbReference>
<gene>
    <name evidence="4" type="ORF">BBAD15_g1085</name>
</gene>
<dbReference type="EMBL" id="ANFO01000054">
    <property type="protein sequence ID" value="KGQ13161.1"/>
    <property type="molecule type" value="Genomic_DNA"/>
</dbReference>
<name>A0A0A2VZ74_BEABA</name>
<dbReference type="PANTHER" id="PTHR43877:SF2">
    <property type="entry name" value="AMINOALKYLPHOSPHONATE N-ACETYLTRANSFERASE-RELATED"/>
    <property type="match status" value="1"/>
</dbReference>
<dbReference type="Pfam" id="PF00583">
    <property type="entry name" value="Acetyltransf_1"/>
    <property type="match status" value="1"/>
</dbReference>
<proteinExistence type="predicted"/>
<dbReference type="Gene3D" id="3.40.50.150">
    <property type="entry name" value="Vaccinia Virus protein VP39"/>
    <property type="match status" value="1"/>
</dbReference>
<dbReference type="PROSITE" id="PS51186">
    <property type="entry name" value="GNAT"/>
    <property type="match status" value="1"/>
</dbReference>
<dbReference type="HOGENOM" id="CLU_745936_0_0_1"/>
<dbReference type="SUPFAM" id="SSF55729">
    <property type="entry name" value="Acyl-CoA N-acyltransferases (Nat)"/>
    <property type="match status" value="1"/>
</dbReference>
<dbReference type="Gene3D" id="3.40.630.30">
    <property type="match status" value="1"/>
</dbReference>
<comment type="caution">
    <text evidence="4">The sequence shown here is derived from an EMBL/GenBank/DDBJ whole genome shotgun (WGS) entry which is preliminary data.</text>
</comment>
<dbReference type="AlphaFoldDB" id="A0A0A2VZ74"/>
<dbReference type="InterPro" id="IPR000182">
    <property type="entry name" value="GNAT_dom"/>
</dbReference>
<dbReference type="InterPro" id="IPR013216">
    <property type="entry name" value="Methyltransf_11"/>
</dbReference>
<dbReference type="GO" id="GO:0016747">
    <property type="term" value="F:acyltransferase activity, transferring groups other than amino-acyl groups"/>
    <property type="evidence" value="ECO:0007669"/>
    <property type="project" value="InterPro"/>
</dbReference>
<protein>
    <submittedName>
        <fullName evidence="4">Putative methyltransferase ybaJ</fullName>
    </submittedName>
</protein>
<dbReference type="InterPro" id="IPR050832">
    <property type="entry name" value="Bact_Acetyltransf"/>
</dbReference>
<evidence type="ECO:0000256" key="2">
    <source>
        <dbReference type="ARBA" id="ARBA00023315"/>
    </source>
</evidence>